<feature type="transmembrane region" description="Helical" evidence="1">
    <location>
        <begin position="136"/>
        <end position="153"/>
    </location>
</feature>
<dbReference type="GO" id="GO:0016747">
    <property type="term" value="F:acyltransferase activity, transferring groups other than amino-acyl groups"/>
    <property type="evidence" value="ECO:0007669"/>
    <property type="project" value="InterPro"/>
</dbReference>
<evidence type="ECO:0000313" key="3">
    <source>
        <dbReference type="EMBL" id="EQD53082.1"/>
    </source>
</evidence>
<gene>
    <name evidence="3" type="ORF">B1B_10432</name>
</gene>
<dbReference type="InterPro" id="IPR002656">
    <property type="entry name" value="Acyl_transf_3_dom"/>
</dbReference>
<proteinExistence type="predicted"/>
<dbReference type="EMBL" id="AUZY01006829">
    <property type="protein sequence ID" value="EQD53082.1"/>
    <property type="molecule type" value="Genomic_DNA"/>
</dbReference>
<keyword evidence="1" id="KW-0472">Membrane</keyword>
<protein>
    <submittedName>
        <fullName evidence="3">Lipopolysaccharide modification acyltransferase</fullName>
    </submittedName>
</protein>
<reference evidence="3" key="2">
    <citation type="journal article" date="2014" name="ISME J.">
        <title>Microbial stratification in low pH oxic and suboxic macroscopic growths along an acid mine drainage.</title>
        <authorList>
            <person name="Mendez-Garcia C."/>
            <person name="Mesa V."/>
            <person name="Sprenger R.R."/>
            <person name="Richter M."/>
            <person name="Diez M.S."/>
            <person name="Solano J."/>
            <person name="Bargiela R."/>
            <person name="Golyshina O.V."/>
            <person name="Manteca A."/>
            <person name="Ramos J.L."/>
            <person name="Gallego J.R."/>
            <person name="Llorente I."/>
            <person name="Martins Dos Santos V.A."/>
            <person name="Jensen O.N."/>
            <person name="Pelaez A.I."/>
            <person name="Sanchez J."/>
            <person name="Ferrer M."/>
        </authorList>
    </citation>
    <scope>NUCLEOTIDE SEQUENCE</scope>
</reference>
<feature type="transmembrane region" description="Helical" evidence="1">
    <location>
        <begin position="38"/>
        <end position="58"/>
    </location>
</feature>
<feature type="transmembrane region" description="Helical" evidence="1">
    <location>
        <begin position="65"/>
        <end position="82"/>
    </location>
</feature>
<dbReference type="AlphaFoldDB" id="T1A7Y8"/>
<keyword evidence="3" id="KW-0808">Transferase</keyword>
<name>T1A7Y8_9ZZZZ</name>
<keyword evidence="3" id="KW-0012">Acyltransferase</keyword>
<feature type="domain" description="Acyltransferase 3" evidence="2">
    <location>
        <begin position="4"/>
        <end position="173"/>
    </location>
</feature>
<evidence type="ECO:0000256" key="1">
    <source>
        <dbReference type="SAM" id="Phobius"/>
    </source>
</evidence>
<feature type="transmembrane region" description="Helical" evidence="1">
    <location>
        <begin position="165"/>
        <end position="185"/>
    </location>
</feature>
<dbReference type="Pfam" id="PF01757">
    <property type="entry name" value="Acyl_transf_3"/>
    <property type="match status" value="1"/>
</dbReference>
<keyword evidence="1" id="KW-1133">Transmembrane helix</keyword>
<sequence length="215" mass="24051">LLTRRTWVLLPLLIVLALSLPYTREALNAHPIWREKAYLPGMAAIATGMIGALIAARFKPSNRALSWTLAILGGAGVLGMLTTERFVWPVIGDWDVFLLTFSTMCLLIGLQWSRVAGSNRPWPALGWLRSMGRHSYEIYLSHMFVVFGAVALFRSLDASMHLGWAWYIPIILLCWGLGLLVARYFSVPCDRVLRAYLLRNEKRRALEGSVAAPPG</sequence>
<reference evidence="3" key="1">
    <citation type="submission" date="2013-08" db="EMBL/GenBank/DDBJ databases">
        <authorList>
            <person name="Mendez C."/>
            <person name="Richter M."/>
            <person name="Ferrer M."/>
            <person name="Sanchez J."/>
        </authorList>
    </citation>
    <scope>NUCLEOTIDE SEQUENCE</scope>
</reference>
<evidence type="ECO:0000259" key="2">
    <source>
        <dbReference type="Pfam" id="PF01757"/>
    </source>
</evidence>
<accession>T1A7Y8</accession>
<comment type="caution">
    <text evidence="3">The sequence shown here is derived from an EMBL/GenBank/DDBJ whole genome shotgun (WGS) entry which is preliminary data.</text>
</comment>
<feature type="transmembrane region" description="Helical" evidence="1">
    <location>
        <begin position="94"/>
        <end position="115"/>
    </location>
</feature>
<feature type="non-terminal residue" evidence="3">
    <location>
        <position position="1"/>
    </location>
</feature>
<organism evidence="3">
    <name type="scientific">mine drainage metagenome</name>
    <dbReference type="NCBI Taxonomy" id="410659"/>
    <lineage>
        <taxon>unclassified sequences</taxon>
        <taxon>metagenomes</taxon>
        <taxon>ecological metagenomes</taxon>
    </lineage>
</organism>
<keyword evidence="1" id="KW-0812">Transmembrane</keyword>